<organism evidence="2 3">
    <name type="scientific">Gleimia coleocanis DSM 15436</name>
    <dbReference type="NCBI Taxonomy" id="525245"/>
    <lineage>
        <taxon>Bacteria</taxon>
        <taxon>Bacillati</taxon>
        <taxon>Actinomycetota</taxon>
        <taxon>Actinomycetes</taxon>
        <taxon>Actinomycetales</taxon>
        <taxon>Actinomycetaceae</taxon>
        <taxon>Gleimia</taxon>
    </lineage>
</organism>
<comment type="subcellular location">
    <subcellularLocation>
        <location evidence="1">Cell membrane</location>
        <topology evidence="1">Peripheral membrane protein</topology>
        <orientation evidence="1">Cytoplasmic side</orientation>
    </subcellularLocation>
</comment>
<keyword evidence="1" id="KW-0472">Membrane</keyword>
<gene>
    <name evidence="2" type="ORF">HMPREF0044_0040</name>
</gene>
<dbReference type="HOGENOM" id="CLU_144811_2_2_11"/>
<dbReference type="GO" id="GO:0005886">
    <property type="term" value="C:plasma membrane"/>
    <property type="evidence" value="ECO:0007669"/>
    <property type="project" value="UniProtKB-SubCell"/>
</dbReference>
<dbReference type="PANTHER" id="PTHR33383">
    <property type="entry name" value="MEMBRANE PROTEIN INSERTION EFFICIENCY FACTOR-RELATED"/>
    <property type="match status" value="1"/>
</dbReference>
<evidence type="ECO:0000313" key="2">
    <source>
        <dbReference type="EMBL" id="EEH64303.1"/>
    </source>
</evidence>
<dbReference type="Proteomes" id="UP000010301">
    <property type="component" value="Unassembled WGS sequence"/>
</dbReference>
<dbReference type="EMBL" id="ACFG01000004">
    <property type="protein sequence ID" value="EEH64303.1"/>
    <property type="molecule type" value="Genomic_DNA"/>
</dbReference>
<sequence length="97" mass="11013">MNILTKLLTAPIRFYQLYISPAFPPRCRYYPSCSTYAVEAIKVHGPIKGLILGTYRLLRCNPWSLGGVDHVPDVGKWKPKPYVRPTDEDVDTTSTDE</sequence>
<accession>C0VY00</accession>
<dbReference type="PANTHER" id="PTHR33383:SF1">
    <property type="entry name" value="MEMBRANE PROTEIN INSERTION EFFICIENCY FACTOR-RELATED"/>
    <property type="match status" value="1"/>
</dbReference>
<evidence type="ECO:0000313" key="3">
    <source>
        <dbReference type="Proteomes" id="UP000010301"/>
    </source>
</evidence>
<dbReference type="OrthoDB" id="9801753at2"/>
<dbReference type="SMART" id="SM01234">
    <property type="entry name" value="Haemolytic"/>
    <property type="match status" value="1"/>
</dbReference>
<dbReference type="eggNOG" id="COG0759">
    <property type="taxonomic scope" value="Bacteria"/>
</dbReference>
<comment type="function">
    <text evidence="1">Could be involved in insertion of integral membrane proteins into the membrane.</text>
</comment>
<dbReference type="NCBIfam" id="TIGR00278">
    <property type="entry name" value="membrane protein insertion efficiency factor YidD"/>
    <property type="match status" value="1"/>
</dbReference>
<evidence type="ECO:0000256" key="1">
    <source>
        <dbReference type="HAMAP-Rule" id="MF_00386"/>
    </source>
</evidence>
<dbReference type="STRING" id="525245.HMPREF0044_0040"/>
<reference evidence="2 3" key="1">
    <citation type="submission" date="2009-01" db="EMBL/GenBank/DDBJ databases">
        <authorList>
            <person name="Qin X."/>
            <person name="Bachman B."/>
            <person name="Battles P."/>
            <person name="Bell A."/>
            <person name="Bess C."/>
            <person name="Bickham C."/>
            <person name="Chaboub L."/>
            <person name="Chen D."/>
            <person name="Coyle M."/>
            <person name="Deiros D.R."/>
            <person name="Dinh H."/>
            <person name="Forbes L."/>
            <person name="Fowler G."/>
            <person name="Francisco L."/>
            <person name="Fu Q."/>
            <person name="Gubbala S."/>
            <person name="Hale W."/>
            <person name="Han Y."/>
            <person name="Hemphill L."/>
            <person name="Highlander S.K."/>
            <person name="Hirani K."/>
            <person name="Hogues M."/>
            <person name="Jackson L."/>
            <person name="Jakkamsetti A."/>
            <person name="Javaid M."/>
            <person name="Jiang H."/>
            <person name="Korchina V."/>
            <person name="Kovar C."/>
            <person name="Lara F."/>
            <person name="Lee S."/>
            <person name="Mata R."/>
            <person name="Mathew T."/>
            <person name="Moen C."/>
            <person name="Morales K."/>
            <person name="Munidasa M."/>
            <person name="Nazareth L."/>
            <person name="Ngo R."/>
            <person name="Nguyen L."/>
            <person name="Okwuonu G."/>
            <person name="Ongeri F."/>
            <person name="Patil S."/>
            <person name="Petrosino J."/>
            <person name="Pham C."/>
            <person name="Pham P."/>
            <person name="Pu L.-L."/>
            <person name="Puazo M."/>
            <person name="Raj R."/>
            <person name="Reid J."/>
            <person name="Rouhana J."/>
            <person name="Saada N."/>
            <person name="Shang Y."/>
            <person name="Simmons D."/>
            <person name="Thornton R."/>
            <person name="Warren J."/>
            <person name="Weissenberger G."/>
            <person name="Zhang J."/>
            <person name="Zhang L."/>
            <person name="Zhou C."/>
            <person name="Zhu D."/>
            <person name="Muzny D."/>
            <person name="Worley K."/>
            <person name="Gibbs R."/>
        </authorList>
    </citation>
    <scope>NUCLEOTIDE SEQUENCE [LARGE SCALE GENOMIC DNA]</scope>
    <source>
        <strain evidence="2 3">DSM 15436</strain>
    </source>
</reference>
<comment type="caution">
    <text evidence="2">The sequence shown here is derived from an EMBL/GenBank/DDBJ whole genome shotgun (WGS) entry which is preliminary data.</text>
</comment>
<protein>
    <recommendedName>
        <fullName evidence="1">Putative membrane protein insertion efficiency factor</fullName>
    </recommendedName>
</protein>
<dbReference type="InterPro" id="IPR002696">
    <property type="entry name" value="Membr_insert_effic_factor_YidD"/>
</dbReference>
<dbReference type="RefSeq" id="WP_006547037.1">
    <property type="nucleotide sequence ID" value="NZ_DS999545.1"/>
</dbReference>
<name>C0VY00_9ACTO</name>
<keyword evidence="1" id="KW-1003">Cell membrane</keyword>
<dbReference type="HAMAP" id="MF_00386">
    <property type="entry name" value="UPF0161_YidD"/>
    <property type="match status" value="1"/>
</dbReference>
<proteinExistence type="inferred from homology"/>
<dbReference type="AlphaFoldDB" id="C0VY00"/>
<comment type="similarity">
    <text evidence="1">Belongs to the UPF0161 family.</text>
</comment>
<dbReference type="Pfam" id="PF01809">
    <property type="entry name" value="YidD"/>
    <property type="match status" value="1"/>
</dbReference>
<keyword evidence="3" id="KW-1185">Reference proteome</keyword>